<dbReference type="AlphaFoldDB" id="G0HGB9"/>
<dbReference type="SUPFAM" id="SSF53807">
    <property type="entry name" value="Helical backbone' metal receptor"/>
    <property type="match status" value="1"/>
</dbReference>
<dbReference type="KEGG" id="cva:CVAR_2819"/>
<evidence type="ECO:0000259" key="6">
    <source>
        <dbReference type="PROSITE" id="PS50983"/>
    </source>
</evidence>
<reference evidence="7 8" key="1">
    <citation type="journal article" date="2011" name="BMC Genomics">
        <title>Complete genome sequence of Corynebacterium variabile DSM 44702 isolated from the surface of smear-ripened cheeses and insights into cheese ripening and flavor generation.</title>
        <authorList>
            <person name="Schroeder J."/>
            <person name="Maus I."/>
            <person name="Trost E."/>
            <person name="Tauch A."/>
        </authorList>
    </citation>
    <scope>NUCLEOTIDE SEQUENCE [LARGE SCALE GENOMIC DNA]</scope>
    <source>
        <strain evidence="8">DSM 44702 / JCM 12073 / NCIMB 30131</strain>
    </source>
</reference>
<feature type="domain" description="Fe/B12 periplasmic-binding" evidence="6">
    <location>
        <begin position="133"/>
        <end position="401"/>
    </location>
</feature>
<name>G0HGB9_CORVD</name>
<dbReference type="Proteomes" id="UP000006659">
    <property type="component" value="Chromosome"/>
</dbReference>
<feature type="region of interest" description="Disordered" evidence="5">
    <location>
        <begin position="1"/>
        <end position="33"/>
    </location>
</feature>
<evidence type="ECO:0000256" key="5">
    <source>
        <dbReference type="SAM" id="MobiDB-lite"/>
    </source>
</evidence>
<gene>
    <name evidence="7" type="primary">siuS4</name>
    <name evidence="7" type="ordered locus">CVAR_2819</name>
</gene>
<organism evidence="7 8">
    <name type="scientific">Corynebacterium variabile (strain DSM 44702 / CIP 107183 / JCM 12073 / NCIMB 30131)</name>
    <name type="common">Corynebacterium mooreparkense</name>
    <dbReference type="NCBI Taxonomy" id="858619"/>
    <lineage>
        <taxon>Bacteria</taxon>
        <taxon>Bacillati</taxon>
        <taxon>Actinomycetota</taxon>
        <taxon>Actinomycetes</taxon>
        <taxon>Mycobacteriales</taxon>
        <taxon>Corynebacteriaceae</taxon>
        <taxon>Corynebacterium</taxon>
    </lineage>
</organism>
<dbReference type="STRING" id="858619.CVAR_2819"/>
<protein>
    <submittedName>
        <fullName evidence="7">Iron-siderophore binding protein</fullName>
    </submittedName>
</protein>
<evidence type="ECO:0000313" key="7">
    <source>
        <dbReference type="EMBL" id="AEK38158.1"/>
    </source>
</evidence>
<sequence length="401" mass="43543">MPLRRAVPARNLTSDERPSSPHGKRATSSWSFRSPASASEIQLLVRPQTNHVRRTKVSLPILSPGTDPRPRENAMTLRTLTARRVRRTSLALAATVGVLAASACSSDDDSESNDTHTVSSAYGDVEVPENPERVVAVSYDTPWQLKSLGVTPVAAQDYSDYSDGISAEQKEFLEPVDSVGKFFELDIEAVAKAEPDVIVGDVLEIDQEIFDKLSEIAPTVIAEGETRGDWKPIVGMLADAVGAQDALEDSKVAYEDRLATLQADYKDVLADNTFADIGPMEDAAKFYIAYPSSIVGAIYQEIGMKPAASLPTGEFPKGWEEYSTEKIGELLGDADAVTVTAKPDGTVDPVMQSVLDNTLFKNLKAAKDDHVFPIFGEVTDYESATAYLDTVEEKILKPLQK</sequence>
<dbReference type="eggNOG" id="COG0614">
    <property type="taxonomic scope" value="Bacteria"/>
</dbReference>
<dbReference type="GO" id="GO:0030288">
    <property type="term" value="C:outer membrane-bounded periplasmic space"/>
    <property type="evidence" value="ECO:0007669"/>
    <property type="project" value="TreeGrafter"/>
</dbReference>
<comment type="subcellular location">
    <subcellularLocation>
        <location evidence="1">Cell envelope</location>
    </subcellularLocation>
</comment>
<proteinExistence type="inferred from homology"/>
<dbReference type="InterPro" id="IPR002491">
    <property type="entry name" value="ABC_transptr_periplasmic_BD"/>
</dbReference>
<dbReference type="EMBL" id="CP002917">
    <property type="protein sequence ID" value="AEK38158.1"/>
    <property type="molecule type" value="Genomic_DNA"/>
</dbReference>
<evidence type="ECO:0000256" key="4">
    <source>
        <dbReference type="ARBA" id="ARBA00022729"/>
    </source>
</evidence>
<dbReference type="InterPro" id="IPR051313">
    <property type="entry name" value="Bact_iron-sidero_bind"/>
</dbReference>
<dbReference type="PANTHER" id="PTHR30532">
    <property type="entry name" value="IRON III DICITRATE-BINDING PERIPLASMIC PROTEIN"/>
    <property type="match status" value="1"/>
</dbReference>
<dbReference type="GO" id="GO:1901678">
    <property type="term" value="P:iron coordination entity transport"/>
    <property type="evidence" value="ECO:0007669"/>
    <property type="project" value="UniProtKB-ARBA"/>
</dbReference>
<dbReference type="PROSITE" id="PS50983">
    <property type="entry name" value="FE_B12_PBP"/>
    <property type="match status" value="1"/>
</dbReference>
<evidence type="ECO:0000256" key="3">
    <source>
        <dbReference type="ARBA" id="ARBA00022448"/>
    </source>
</evidence>
<evidence type="ECO:0000256" key="1">
    <source>
        <dbReference type="ARBA" id="ARBA00004196"/>
    </source>
</evidence>
<accession>G0HGB9</accession>
<dbReference type="Gene3D" id="3.40.50.1980">
    <property type="entry name" value="Nitrogenase molybdenum iron protein domain"/>
    <property type="match status" value="2"/>
</dbReference>
<comment type="similarity">
    <text evidence="2">Belongs to the bacterial solute-binding protein 8 family.</text>
</comment>
<dbReference type="Pfam" id="PF01497">
    <property type="entry name" value="Peripla_BP_2"/>
    <property type="match status" value="1"/>
</dbReference>
<evidence type="ECO:0000256" key="2">
    <source>
        <dbReference type="ARBA" id="ARBA00008814"/>
    </source>
</evidence>
<evidence type="ECO:0000313" key="8">
    <source>
        <dbReference type="Proteomes" id="UP000006659"/>
    </source>
</evidence>
<keyword evidence="3" id="KW-0813">Transport</keyword>
<keyword evidence="4" id="KW-0732">Signal</keyword>
<dbReference type="HOGENOM" id="CLU_038034_0_3_11"/>
<dbReference type="PANTHER" id="PTHR30532:SF25">
    <property type="entry name" value="IRON(III) DICITRATE-BINDING PERIPLASMIC PROTEIN"/>
    <property type="match status" value="1"/>
</dbReference>